<dbReference type="AlphaFoldDB" id="A0A9D3U7Z6"/>
<proteinExistence type="predicted"/>
<accession>A0A9D3U7Z6</accession>
<gene>
    <name evidence="1" type="ORF">J1N35_043796</name>
</gene>
<protein>
    <submittedName>
        <fullName evidence="1">Uncharacterized protein</fullName>
    </submittedName>
</protein>
<name>A0A9D3U7Z6_9ROSI</name>
<reference evidence="1 2" key="1">
    <citation type="journal article" date="2021" name="Plant Biotechnol. J.">
        <title>Multi-omics assisted identification of the key and species-specific regulatory components of drought-tolerant mechanisms in Gossypium stocksii.</title>
        <authorList>
            <person name="Yu D."/>
            <person name="Ke L."/>
            <person name="Zhang D."/>
            <person name="Wu Y."/>
            <person name="Sun Y."/>
            <person name="Mei J."/>
            <person name="Sun J."/>
            <person name="Sun Y."/>
        </authorList>
    </citation>
    <scope>NUCLEOTIDE SEQUENCE [LARGE SCALE GENOMIC DNA]</scope>
    <source>
        <strain evidence="2">cv. E1</strain>
        <tissue evidence="1">Leaf</tissue>
    </source>
</reference>
<comment type="caution">
    <text evidence="1">The sequence shown here is derived from an EMBL/GenBank/DDBJ whole genome shotgun (WGS) entry which is preliminary data.</text>
</comment>
<organism evidence="1 2">
    <name type="scientific">Gossypium stocksii</name>
    <dbReference type="NCBI Taxonomy" id="47602"/>
    <lineage>
        <taxon>Eukaryota</taxon>
        <taxon>Viridiplantae</taxon>
        <taxon>Streptophyta</taxon>
        <taxon>Embryophyta</taxon>
        <taxon>Tracheophyta</taxon>
        <taxon>Spermatophyta</taxon>
        <taxon>Magnoliopsida</taxon>
        <taxon>eudicotyledons</taxon>
        <taxon>Gunneridae</taxon>
        <taxon>Pentapetalae</taxon>
        <taxon>rosids</taxon>
        <taxon>malvids</taxon>
        <taxon>Malvales</taxon>
        <taxon>Malvaceae</taxon>
        <taxon>Malvoideae</taxon>
        <taxon>Gossypium</taxon>
    </lineage>
</organism>
<evidence type="ECO:0000313" key="1">
    <source>
        <dbReference type="EMBL" id="KAH1031622.1"/>
    </source>
</evidence>
<dbReference type="EMBL" id="JAIQCV010000013">
    <property type="protein sequence ID" value="KAH1031622.1"/>
    <property type="molecule type" value="Genomic_DNA"/>
</dbReference>
<dbReference type="OrthoDB" id="990873at2759"/>
<keyword evidence="2" id="KW-1185">Reference proteome</keyword>
<evidence type="ECO:0000313" key="2">
    <source>
        <dbReference type="Proteomes" id="UP000828251"/>
    </source>
</evidence>
<sequence>MRRVYHHFGGRAVKIEFAGDGSVLTKPTQSADWEAICYVWFQWIPCEDPIIQVVIPDEFFQNSNIWHVNVPLVNYATVDMHQMDRVLRQFRFDN</sequence>
<dbReference type="Proteomes" id="UP000828251">
    <property type="component" value="Unassembled WGS sequence"/>
</dbReference>